<dbReference type="Proteomes" id="UP000177306">
    <property type="component" value="Unassembled WGS sequence"/>
</dbReference>
<protein>
    <recommendedName>
        <fullName evidence="1">ISXO2-like transposase domain-containing protein</fullName>
    </recommendedName>
</protein>
<comment type="caution">
    <text evidence="2">The sequence shown here is derived from an EMBL/GenBank/DDBJ whole genome shotgun (WGS) entry which is preliminary data.</text>
</comment>
<dbReference type="InterPro" id="IPR024445">
    <property type="entry name" value="Tnp_ISXO2-like"/>
</dbReference>
<dbReference type="Pfam" id="PF12762">
    <property type="entry name" value="DDE_Tnp_IS1595"/>
    <property type="match status" value="1"/>
</dbReference>
<accession>A0A1F6EGA2</accession>
<feature type="domain" description="ISXO2-like transposase" evidence="1">
    <location>
        <begin position="122"/>
        <end position="267"/>
    </location>
</feature>
<evidence type="ECO:0000259" key="1">
    <source>
        <dbReference type="SMART" id="SM01126"/>
    </source>
</evidence>
<name>A0A1F6EGA2_9BACT</name>
<gene>
    <name evidence="2" type="ORF">A3A38_00295</name>
</gene>
<dbReference type="AlphaFoldDB" id="A0A1F6EGA2"/>
<sequence>MSERFGVRSLRRRFPSDDACLEYLFRKRHGKYCSCGGTFKRVKGRKQYHCSRCSFQVAPLAGTIFEKSKVPLTMWFHVFMMFSNAKSGLAAKTIQRDLEITYKCAWRMAKLIRGSLKQSEEPLKGEVELDLAYFGGRGVAGKNNEHLSDVFRAKTKVLAAIERKGQMRARVVTSVSARNHKNFLWQNVSTKDTKLMTDKTLHLDRVARPYERHSVHHKKREFVRGRVHTQTVDWFWSNTKGSLRGTHKSVSPKYLQSYLDGFVFHYNNAGNDRARFFSLLDTILQHPKG</sequence>
<dbReference type="EMBL" id="MFLY01000036">
    <property type="protein sequence ID" value="OGG72663.1"/>
    <property type="molecule type" value="Genomic_DNA"/>
</dbReference>
<proteinExistence type="predicted"/>
<dbReference type="NCBIfam" id="NF033547">
    <property type="entry name" value="transpos_IS1595"/>
    <property type="match status" value="1"/>
</dbReference>
<organism evidence="2 3">
    <name type="scientific">Candidatus Kaiserbacteria bacterium RIFCSPLOWO2_01_FULL_53_17</name>
    <dbReference type="NCBI Taxonomy" id="1798511"/>
    <lineage>
        <taxon>Bacteria</taxon>
        <taxon>Candidatus Kaiseribacteriota</taxon>
    </lineage>
</organism>
<evidence type="ECO:0000313" key="2">
    <source>
        <dbReference type="EMBL" id="OGG72663.1"/>
    </source>
</evidence>
<reference evidence="2 3" key="1">
    <citation type="journal article" date="2016" name="Nat. Commun.">
        <title>Thousands of microbial genomes shed light on interconnected biogeochemical processes in an aquifer system.</title>
        <authorList>
            <person name="Anantharaman K."/>
            <person name="Brown C.T."/>
            <person name="Hug L.A."/>
            <person name="Sharon I."/>
            <person name="Castelle C.J."/>
            <person name="Probst A.J."/>
            <person name="Thomas B.C."/>
            <person name="Singh A."/>
            <person name="Wilkins M.J."/>
            <person name="Karaoz U."/>
            <person name="Brodie E.L."/>
            <person name="Williams K.H."/>
            <person name="Hubbard S.S."/>
            <person name="Banfield J.F."/>
        </authorList>
    </citation>
    <scope>NUCLEOTIDE SEQUENCE [LARGE SCALE GENOMIC DNA]</scope>
</reference>
<evidence type="ECO:0000313" key="3">
    <source>
        <dbReference type="Proteomes" id="UP000177306"/>
    </source>
</evidence>
<dbReference type="SMART" id="SM01126">
    <property type="entry name" value="DDE_Tnp_IS1595"/>
    <property type="match status" value="1"/>
</dbReference>